<name>A0A1D6N514_MAIZE</name>
<accession>A0A1D6N514</accession>
<feature type="region of interest" description="Disordered" evidence="1">
    <location>
        <begin position="95"/>
        <end position="133"/>
    </location>
</feature>
<dbReference type="GO" id="GO:0016787">
    <property type="term" value="F:hydrolase activity"/>
    <property type="evidence" value="ECO:0007669"/>
    <property type="project" value="UniProtKB-KW"/>
</dbReference>
<dbReference type="InterPro" id="IPR042097">
    <property type="entry name" value="Aminopeptidase_N-like_N_sf"/>
</dbReference>
<dbReference type="EMBL" id="CM007649">
    <property type="protein sequence ID" value="ONM35722.1"/>
    <property type="molecule type" value="Genomic_DNA"/>
</dbReference>
<gene>
    <name evidence="2" type="ORF">ZEAMMB73_Zm00001d042539</name>
</gene>
<dbReference type="AlphaFoldDB" id="A0A1D6N514"/>
<dbReference type="STRING" id="4577.A0A1D6N514"/>
<reference evidence="2" key="1">
    <citation type="submission" date="2015-12" db="EMBL/GenBank/DDBJ databases">
        <title>Update maize B73 reference genome by single molecule sequencing technologies.</title>
        <authorList>
            <consortium name="Maize Genome Sequencing Project"/>
            <person name="Ware D."/>
        </authorList>
    </citation>
    <scope>NUCLEOTIDE SEQUENCE [LARGE SCALE GENOMIC DNA]</scope>
    <source>
        <tissue evidence="2">Seedling</tissue>
    </source>
</reference>
<feature type="compositionally biased region" description="Low complexity" evidence="1">
    <location>
        <begin position="104"/>
        <end position="133"/>
    </location>
</feature>
<proteinExistence type="predicted"/>
<sequence>MHPVVSCTALTFYLDFAASTIHASAVLTLSAPHSGDLLLDTCALAVHSASTHADPPEPILFSLGTALTLALPHDTASFRLTFSTSPAASALQWLARHRPPPRSPLSSRSAIPSTLAPSSPATTPTPRASPSRS</sequence>
<keyword evidence="2" id="KW-0378">Hydrolase</keyword>
<dbReference type="ExpressionAtlas" id="A0A1D6N514">
    <property type="expression patterns" value="baseline and differential"/>
</dbReference>
<dbReference type="Gene3D" id="2.60.40.1730">
    <property type="entry name" value="tricorn interacting facor f3 domain"/>
    <property type="match status" value="1"/>
</dbReference>
<dbReference type="InParanoid" id="A0A1D6N514"/>
<protein>
    <submittedName>
        <fullName evidence="2">Leukotriene A-4 hydrolase-like protein</fullName>
    </submittedName>
</protein>
<organism evidence="2">
    <name type="scientific">Zea mays</name>
    <name type="common">Maize</name>
    <dbReference type="NCBI Taxonomy" id="4577"/>
    <lineage>
        <taxon>Eukaryota</taxon>
        <taxon>Viridiplantae</taxon>
        <taxon>Streptophyta</taxon>
        <taxon>Embryophyta</taxon>
        <taxon>Tracheophyta</taxon>
        <taxon>Spermatophyta</taxon>
        <taxon>Magnoliopsida</taxon>
        <taxon>Liliopsida</taxon>
        <taxon>Poales</taxon>
        <taxon>Poaceae</taxon>
        <taxon>PACMAD clade</taxon>
        <taxon>Panicoideae</taxon>
        <taxon>Andropogonodae</taxon>
        <taxon>Andropogoneae</taxon>
        <taxon>Tripsacinae</taxon>
        <taxon>Zea</taxon>
    </lineage>
</organism>
<evidence type="ECO:0000256" key="1">
    <source>
        <dbReference type="SAM" id="MobiDB-lite"/>
    </source>
</evidence>
<evidence type="ECO:0000313" key="2">
    <source>
        <dbReference type="EMBL" id="ONM35722.1"/>
    </source>
</evidence>
<dbReference type="SMR" id="A0A1D6N514"/>